<organism evidence="1 2">
    <name type="scientific">Candidatus Roizmanbacteria bacterium RIFCSPHIGHO2_12_FULL_33_9</name>
    <dbReference type="NCBI Taxonomy" id="1802045"/>
    <lineage>
        <taxon>Bacteria</taxon>
        <taxon>Candidatus Roizmaniibacteriota</taxon>
    </lineage>
</organism>
<dbReference type="Proteomes" id="UP000177199">
    <property type="component" value="Unassembled WGS sequence"/>
</dbReference>
<gene>
    <name evidence="1" type="ORF">A3F29_02655</name>
</gene>
<evidence type="ECO:0000313" key="2">
    <source>
        <dbReference type="Proteomes" id="UP000177199"/>
    </source>
</evidence>
<reference evidence="1 2" key="1">
    <citation type="journal article" date="2016" name="Nat. Commun.">
        <title>Thousands of microbial genomes shed light on interconnected biogeochemical processes in an aquifer system.</title>
        <authorList>
            <person name="Anantharaman K."/>
            <person name="Brown C.T."/>
            <person name="Hug L.A."/>
            <person name="Sharon I."/>
            <person name="Castelle C.J."/>
            <person name="Probst A.J."/>
            <person name="Thomas B.C."/>
            <person name="Singh A."/>
            <person name="Wilkins M.J."/>
            <person name="Karaoz U."/>
            <person name="Brodie E.L."/>
            <person name="Williams K.H."/>
            <person name="Hubbard S.S."/>
            <person name="Banfield J.F."/>
        </authorList>
    </citation>
    <scope>NUCLEOTIDE SEQUENCE [LARGE SCALE GENOMIC DNA]</scope>
</reference>
<proteinExistence type="predicted"/>
<evidence type="ECO:0000313" key="1">
    <source>
        <dbReference type="EMBL" id="OGK31471.1"/>
    </source>
</evidence>
<dbReference type="EMBL" id="MFZV01000005">
    <property type="protein sequence ID" value="OGK31471.1"/>
    <property type="molecule type" value="Genomic_DNA"/>
</dbReference>
<comment type="caution">
    <text evidence="1">The sequence shown here is derived from an EMBL/GenBank/DDBJ whole genome shotgun (WGS) entry which is preliminary data.</text>
</comment>
<sequence>MKKKTLIWVLVFTFLILINSIITLKYISRVNRVNAALLILEEIDQSGISDYEKTSKGVVAYDIRAANLKSFFRKHNSPLFDFADVIVENADKYEFDYRLLPAIAMQESTLCKAIPLNSHNCWGWGIYGNTVTRFKTYDEAIKTISKGLKENYIDQGLVTTAQIMQKYTPSSNGSWARAVNLVMSYLE</sequence>
<evidence type="ECO:0008006" key="3">
    <source>
        <dbReference type="Google" id="ProtNLM"/>
    </source>
</evidence>
<accession>A0A1F7HJX1</accession>
<name>A0A1F7HJX1_9BACT</name>
<dbReference type="AlphaFoldDB" id="A0A1F7HJX1"/>
<protein>
    <recommendedName>
        <fullName evidence="3">Mannosyl-glycoprotein endo-beta-N-acetylglucosamidase-like domain-containing protein</fullName>
    </recommendedName>
</protein>